<protein>
    <submittedName>
        <fullName evidence="1">Uncharacterized protein</fullName>
    </submittedName>
</protein>
<dbReference type="EMBL" id="AHMU02000077">
    <property type="protein sequence ID" value="EMN19771.1"/>
    <property type="molecule type" value="Genomic_DNA"/>
</dbReference>
<proteinExistence type="predicted"/>
<evidence type="ECO:0000313" key="1">
    <source>
        <dbReference type="EMBL" id="EMN19771.1"/>
    </source>
</evidence>
<name>M6JDQ5_9LEPT</name>
<gene>
    <name evidence="1" type="ORF">LEP1GSC063_2238</name>
</gene>
<comment type="caution">
    <text evidence="1">The sequence shown here is derived from an EMBL/GenBank/DDBJ whole genome shotgun (WGS) entry which is preliminary data.</text>
</comment>
<sequence length="58" mass="7045">MWELPRFQNQNNITVCTFVLTCEPFETQEFPQITSLWRFIPLFERLFRYLIFVGVPTS</sequence>
<dbReference type="AlphaFoldDB" id="M6JDQ5"/>
<accession>M6JDQ5</accession>
<reference evidence="1 2" key="1">
    <citation type="submission" date="2013-01" db="EMBL/GenBank/DDBJ databases">
        <authorList>
            <person name="Harkins D.M."/>
            <person name="Durkin A.S."/>
            <person name="Brinkac L.M."/>
            <person name="Haft D.H."/>
            <person name="Selengut J.D."/>
            <person name="Sanka R."/>
            <person name="DePew J."/>
            <person name="Purushe J."/>
            <person name="Hartskeerl R.A."/>
            <person name="Ahmed A."/>
            <person name="van der Linden H."/>
            <person name="Goris M.G.A."/>
            <person name="Vinetz J.M."/>
            <person name="Sutton G.G."/>
            <person name="Nierman W.C."/>
            <person name="Fouts D.E."/>
        </authorList>
    </citation>
    <scope>NUCLEOTIDE SEQUENCE [LARGE SCALE GENOMIC DNA]</scope>
    <source>
        <strain evidence="1 2">MAVJ 401</strain>
    </source>
</reference>
<dbReference type="Proteomes" id="UP000012106">
    <property type="component" value="Unassembled WGS sequence"/>
</dbReference>
<evidence type="ECO:0000313" key="2">
    <source>
        <dbReference type="Proteomes" id="UP000012106"/>
    </source>
</evidence>
<organism evidence="1 2">
    <name type="scientific">Leptospira santarosai serovar Arenal str. MAVJ 401</name>
    <dbReference type="NCBI Taxonomy" id="1049976"/>
    <lineage>
        <taxon>Bacteria</taxon>
        <taxon>Pseudomonadati</taxon>
        <taxon>Spirochaetota</taxon>
        <taxon>Spirochaetia</taxon>
        <taxon>Leptospirales</taxon>
        <taxon>Leptospiraceae</taxon>
        <taxon>Leptospira</taxon>
    </lineage>
</organism>